<evidence type="ECO:0000256" key="3">
    <source>
        <dbReference type="ARBA" id="ARBA00023125"/>
    </source>
</evidence>
<dbReference type="OrthoDB" id="9813056at2"/>
<dbReference type="GO" id="GO:0003700">
    <property type="term" value="F:DNA-binding transcription factor activity"/>
    <property type="evidence" value="ECO:0007669"/>
    <property type="project" value="InterPro"/>
</dbReference>
<keyword evidence="3" id="KW-0238">DNA-binding</keyword>
<dbReference type="Proteomes" id="UP000218023">
    <property type="component" value="Unassembled WGS sequence"/>
</dbReference>
<dbReference type="RefSeq" id="WP_095639790.1">
    <property type="nucleotide sequence ID" value="NZ_NSJZ01000005.1"/>
</dbReference>
<dbReference type="PROSITE" id="PS50931">
    <property type="entry name" value="HTH_LYSR"/>
    <property type="match status" value="1"/>
</dbReference>
<dbReference type="Pfam" id="PF03466">
    <property type="entry name" value="LysR_substrate"/>
    <property type="match status" value="1"/>
</dbReference>
<dbReference type="AlphaFoldDB" id="A0A2A2GKF1"/>
<dbReference type="InterPro" id="IPR000847">
    <property type="entry name" value="LysR_HTH_N"/>
</dbReference>
<evidence type="ECO:0000313" key="7">
    <source>
        <dbReference type="Proteomes" id="UP000218023"/>
    </source>
</evidence>
<dbReference type="PANTHER" id="PTHR30537">
    <property type="entry name" value="HTH-TYPE TRANSCRIPTIONAL REGULATOR"/>
    <property type="match status" value="1"/>
</dbReference>
<keyword evidence="4" id="KW-0804">Transcription</keyword>
<dbReference type="GO" id="GO:0006351">
    <property type="term" value="P:DNA-templated transcription"/>
    <property type="evidence" value="ECO:0007669"/>
    <property type="project" value="TreeGrafter"/>
</dbReference>
<sequence>MDNLPSLAALRVFESVARQLSFTAAARDLGMTQAGVSYQIRLLEERLGGALFLRKPRGIELTALGGRLAGPTREAFDLLRAAYAPQAEADSLSISTLPTMAGNWLSQRLGRFQADNPNLSVRMEASDHLVDFAREDIDVAIRLGEGDWPGLTAQKLFTVDFTPMLSPALIAQHGPLSDPAQIVPLPWIASNDPGWNLWLAAAGVSRECSCPPRPALLLGTQIHEARLAMAGNGVALLTPRFFRFELATGALVQPFQTTAMDGKAYWLVHPPARRNRPAIRAFRRFLLSEVAADGEAGA</sequence>
<dbReference type="Pfam" id="PF00126">
    <property type="entry name" value="HTH_1"/>
    <property type="match status" value="1"/>
</dbReference>
<dbReference type="Gene3D" id="3.40.190.10">
    <property type="entry name" value="Periplasmic binding protein-like II"/>
    <property type="match status" value="2"/>
</dbReference>
<dbReference type="PANTHER" id="PTHR30537:SF26">
    <property type="entry name" value="GLYCINE CLEAVAGE SYSTEM TRANSCRIPTIONAL ACTIVATOR"/>
    <property type="match status" value="1"/>
</dbReference>
<dbReference type="PRINTS" id="PR00039">
    <property type="entry name" value="HTHLYSR"/>
</dbReference>
<evidence type="ECO:0000259" key="5">
    <source>
        <dbReference type="PROSITE" id="PS50931"/>
    </source>
</evidence>
<dbReference type="InterPro" id="IPR005119">
    <property type="entry name" value="LysR_subst-bd"/>
</dbReference>
<dbReference type="SUPFAM" id="SSF46785">
    <property type="entry name" value="Winged helix' DNA-binding domain"/>
    <property type="match status" value="1"/>
</dbReference>
<feature type="domain" description="HTH lysR-type" evidence="5">
    <location>
        <begin position="5"/>
        <end position="62"/>
    </location>
</feature>
<reference evidence="6 7" key="1">
    <citation type="submission" date="2017-09" db="EMBL/GenBank/DDBJ databases">
        <title>Paracoccus alkalisoli sp. nov., isolated from saline alkaline soil.</title>
        <authorList>
            <person name="Dong X."/>
            <person name="Zhang G."/>
        </authorList>
    </citation>
    <scope>NUCLEOTIDE SEQUENCE [LARGE SCALE GENOMIC DNA]</scope>
    <source>
        <strain evidence="6 7">WN007</strain>
    </source>
</reference>
<dbReference type="GO" id="GO:0043565">
    <property type="term" value="F:sequence-specific DNA binding"/>
    <property type="evidence" value="ECO:0007669"/>
    <property type="project" value="TreeGrafter"/>
</dbReference>
<keyword evidence="7" id="KW-1185">Reference proteome</keyword>
<dbReference type="EMBL" id="NSJZ01000005">
    <property type="protein sequence ID" value="PAU97383.1"/>
    <property type="molecule type" value="Genomic_DNA"/>
</dbReference>
<organism evidence="6 7">
    <name type="scientific">Paracoccus salipaludis</name>
    <dbReference type="NCBI Taxonomy" id="2032623"/>
    <lineage>
        <taxon>Bacteria</taxon>
        <taxon>Pseudomonadati</taxon>
        <taxon>Pseudomonadota</taxon>
        <taxon>Alphaproteobacteria</taxon>
        <taxon>Rhodobacterales</taxon>
        <taxon>Paracoccaceae</taxon>
        <taxon>Paracoccus</taxon>
    </lineage>
</organism>
<evidence type="ECO:0000256" key="1">
    <source>
        <dbReference type="ARBA" id="ARBA00009437"/>
    </source>
</evidence>
<dbReference type="InterPro" id="IPR036388">
    <property type="entry name" value="WH-like_DNA-bd_sf"/>
</dbReference>
<dbReference type="SUPFAM" id="SSF53850">
    <property type="entry name" value="Periplasmic binding protein-like II"/>
    <property type="match status" value="1"/>
</dbReference>
<gene>
    <name evidence="6" type="ORF">CK240_07815</name>
</gene>
<evidence type="ECO:0000313" key="6">
    <source>
        <dbReference type="EMBL" id="PAU97383.1"/>
    </source>
</evidence>
<evidence type="ECO:0000256" key="4">
    <source>
        <dbReference type="ARBA" id="ARBA00023163"/>
    </source>
</evidence>
<proteinExistence type="inferred from homology"/>
<keyword evidence="2" id="KW-0805">Transcription regulation</keyword>
<comment type="similarity">
    <text evidence="1">Belongs to the LysR transcriptional regulatory family.</text>
</comment>
<dbReference type="InterPro" id="IPR036390">
    <property type="entry name" value="WH_DNA-bd_sf"/>
</dbReference>
<protein>
    <submittedName>
        <fullName evidence="6">LysR family transcriptional regulator</fullName>
    </submittedName>
</protein>
<name>A0A2A2GKF1_9RHOB</name>
<dbReference type="Gene3D" id="1.10.10.10">
    <property type="entry name" value="Winged helix-like DNA-binding domain superfamily/Winged helix DNA-binding domain"/>
    <property type="match status" value="1"/>
</dbReference>
<comment type="caution">
    <text evidence="6">The sequence shown here is derived from an EMBL/GenBank/DDBJ whole genome shotgun (WGS) entry which is preliminary data.</text>
</comment>
<dbReference type="InterPro" id="IPR058163">
    <property type="entry name" value="LysR-type_TF_proteobact-type"/>
</dbReference>
<dbReference type="CDD" id="cd08432">
    <property type="entry name" value="PBP2_GcdR_TrpI_HvrB_AmpR_like"/>
    <property type="match status" value="1"/>
</dbReference>
<accession>A0A2A2GKF1</accession>
<evidence type="ECO:0000256" key="2">
    <source>
        <dbReference type="ARBA" id="ARBA00023015"/>
    </source>
</evidence>